<proteinExistence type="predicted"/>
<dbReference type="OrthoDB" id="1933476at2759"/>
<dbReference type="PANTHER" id="PTHR33355">
    <property type="entry name" value="WALL-ASSOCIATED RECEPTOR KINASE CARBOXY-TERMINAL PROTEIN-RELATED"/>
    <property type="match status" value="1"/>
</dbReference>
<dbReference type="GO" id="GO:0004674">
    <property type="term" value="F:protein serine/threonine kinase activity"/>
    <property type="evidence" value="ECO:0007669"/>
    <property type="project" value="UniProtKB-KW"/>
</dbReference>
<evidence type="ECO:0000256" key="6">
    <source>
        <dbReference type="ARBA" id="ARBA00023136"/>
    </source>
</evidence>
<evidence type="ECO:0000256" key="3">
    <source>
        <dbReference type="ARBA" id="ARBA00022692"/>
    </source>
</evidence>
<dbReference type="InterPro" id="IPR025287">
    <property type="entry name" value="WAK_GUB"/>
</dbReference>
<sequence>MKPNHSSLTLLSFVIFPIFLIPSLVSSQACQRTCGSIPIKYPFGTGPGCGDPRFQQYITCDEQQKLTLTTHTGNYPITNIDYSNQVLYISDASMSTCACSQPSKGFGLDWDAPFSFTDDNVFTLLDCSTTSSPIFRSNSYNVDNSSAVPLCDKQGAPICSYLYSCRAISMLNLPISTCCVYTPVDLGPSFELNLQKLKCSSYSAFYSFSGQESNPDNWKYGISLKYKFNVYNDYPNACADCEKSNGVCGYIGPYNSFVCNCPNGLNTTSTCFFVQSYNSGLRNFVDLFSRVGFGHVPGIGNKSVDSKDKQFQVPKTNQVGFGLAEKVEVVSLLISDKKNMLSLIKIVVIYLQMEEMCKRQ</sequence>
<dbReference type="STRING" id="210143.A0A1R3K1P0"/>
<evidence type="ECO:0000256" key="1">
    <source>
        <dbReference type="ARBA" id="ARBA00004167"/>
    </source>
</evidence>
<evidence type="ECO:0000256" key="5">
    <source>
        <dbReference type="ARBA" id="ARBA00022989"/>
    </source>
</evidence>
<keyword evidence="14" id="KW-1185">Reference proteome</keyword>
<dbReference type="InterPro" id="IPR032872">
    <property type="entry name" value="WAK_assoc_C"/>
</dbReference>
<feature type="domain" description="Wall-associated receptor kinase C-terminal" evidence="12">
    <location>
        <begin position="211"/>
        <end position="263"/>
    </location>
</feature>
<keyword evidence="7" id="KW-0325">Glycoprotein</keyword>
<evidence type="ECO:0000256" key="4">
    <source>
        <dbReference type="ARBA" id="ARBA00022729"/>
    </source>
</evidence>
<evidence type="ECO:0000313" key="14">
    <source>
        <dbReference type="Proteomes" id="UP000188268"/>
    </source>
</evidence>
<keyword evidence="4 10" id="KW-0732">Signal</keyword>
<evidence type="ECO:0000313" key="13">
    <source>
        <dbReference type="EMBL" id="OMP01002.1"/>
    </source>
</evidence>
<comment type="caution">
    <text evidence="13">The sequence shown here is derived from an EMBL/GenBank/DDBJ whole genome shotgun (WGS) entry which is preliminary data.</text>
</comment>
<evidence type="ECO:0000256" key="2">
    <source>
        <dbReference type="ARBA" id="ARBA00012513"/>
    </source>
</evidence>
<keyword evidence="3" id="KW-0812">Transmembrane</keyword>
<feature type="signal peptide" evidence="10">
    <location>
        <begin position="1"/>
        <end position="27"/>
    </location>
</feature>
<dbReference type="OMA" id="LDWNAPF"/>
<name>A0A1R3K1P0_COCAP</name>
<dbReference type="AlphaFoldDB" id="A0A1R3K1P0"/>
<dbReference type="Pfam" id="PF13947">
    <property type="entry name" value="GUB_WAK_bind"/>
    <property type="match status" value="1"/>
</dbReference>
<protein>
    <recommendedName>
        <fullName evidence="2">non-specific serine/threonine protein kinase</fullName>
        <ecNumber evidence="2">2.7.11.1</ecNumber>
    </recommendedName>
</protein>
<dbReference type="Proteomes" id="UP000188268">
    <property type="component" value="Unassembled WGS sequence"/>
</dbReference>
<evidence type="ECO:0000259" key="11">
    <source>
        <dbReference type="Pfam" id="PF13947"/>
    </source>
</evidence>
<dbReference type="EMBL" id="AWWV01006545">
    <property type="protein sequence ID" value="OMP01002.1"/>
    <property type="molecule type" value="Genomic_DNA"/>
</dbReference>
<organism evidence="13 14">
    <name type="scientific">Corchorus capsularis</name>
    <name type="common">Jute</name>
    <dbReference type="NCBI Taxonomy" id="210143"/>
    <lineage>
        <taxon>Eukaryota</taxon>
        <taxon>Viridiplantae</taxon>
        <taxon>Streptophyta</taxon>
        <taxon>Embryophyta</taxon>
        <taxon>Tracheophyta</taxon>
        <taxon>Spermatophyta</taxon>
        <taxon>Magnoliopsida</taxon>
        <taxon>eudicotyledons</taxon>
        <taxon>Gunneridae</taxon>
        <taxon>Pentapetalae</taxon>
        <taxon>rosids</taxon>
        <taxon>malvids</taxon>
        <taxon>Malvales</taxon>
        <taxon>Malvaceae</taxon>
        <taxon>Grewioideae</taxon>
        <taxon>Apeibeae</taxon>
        <taxon>Corchorus</taxon>
    </lineage>
</organism>
<evidence type="ECO:0000259" key="12">
    <source>
        <dbReference type="Pfam" id="PF14380"/>
    </source>
</evidence>
<dbReference type="GO" id="GO:0016020">
    <property type="term" value="C:membrane"/>
    <property type="evidence" value="ECO:0007669"/>
    <property type="project" value="UniProtKB-SubCell"/>
</dbReference>
<dbReference type="PROSITE" id="PS51257">
    <property type="entry name" value="PROKAR_LIPOPROTEIN"/>
    <property type="match status" value="1"/>
</dbReference>
<dbReference type="PANTHER" id="PTHR33355:SF10">
    <property type="entry name" value="EGF-LIKE DOMAIN-CONTAINING PROTEIN"/>
    <property type="match status" value="1"/>
</dbReference>
<dbReference type="EC" id="2.7.11.1" evidence="2"/>
<comment type="catalytic activity">
    <reaction evidence="9">
        <text>L-seryl-[protein] + ATP = O-phospho-L-seryl-[protein] + ADP + H(+)</text>
        <dbReference type="Rhea" id="RHEA:17989"/>
        <dbReference type="Rhea" id="RHEA-COMP:9863"/>
        <dbReference type="Rhea" id="RHEA-COMP:11604"/>
        <dbReference type="ChEBI" id="CHEBI:15378"/>
        <dbReference type="ChEBI" id="CHEBI:29999"/>
        <dbReference type="ChEBI" id="CHEBI:30616"/>
        <dbReference type="ChEBI" id="CHEBI:83421"/>
        <dbReference type="ChEBI" id="CHEBI:456216"/>
        <dbReference type="EC" id="2.7.11.1"/>
    </reaction>
</comment>
<accession>A0A1R3K1P0</accession>
<keyword evidence="6" id="KW-0472">Membrane</keyword>
<evidence type="ECO:0000256" key="7">
    <source>
        <dbReference type="ARBA" id="ARBA00023180"/>
    </source>
</evidence>
<keyword evidence="5" id="KW-1133">Transmembrane helix</keyword>
<evidence type="ECO:0000256" key="10">
    <source>
        <dbReference type="SAM" id="SignalP"/>
    </source>
</evidence>
<gene>
    <name evidence="13" type="ORF">CCACVL1_03206</name>
</gene>
<evidence type="ECO:0000256" key="8">
    <source>
        <dbReference type="ARBA" id="ARBA00047899"/>
    </source>
</evidence>
<feature type="domain" description="Wall-associated receptor kinase galacturonan-binding" evidence="11">
    <location>
        <begin position="30"/>
        <end position="91"/>
    </location>
</feature>
<reference evidence="13 14" key="1">
    <citation type="submission" date="2013-09" db="EMBL/GenBank/DDBJ databases">
        <title>Corchorus capsularis genome sequencing.</title>
        <authorList>
            <person name="Alam M."/>
            <person name="Haque M.S."/>
            <person name="Islam M.S."/>
            <person name="Emdad E.M."/>
            <person name="Islam M.M."/>
            <person name="Ahmed B."/>
            <person name="Halim A."/>
            <person name="Hossen Q.M.M."/>
            <person name="Hossain M.Z."/>
            <person name="Ahmed R."/>
            <person name="Khan M.M."/>
            <person name="Islam R."/>
            <person name="Rashid M.M."/>
            <person name="Khan S.A."/>
            <person name="Rahman M.S."/>
            <person name="Alam M."/>
        </authorList>
    </citation>
    <scope>NUCLEOTIDE SEQUENCE [LARGE SCALE GENOMIC DNA]</scope>
    <source>
        <strain evidence="14">cv. CVL-1</strain>
        <tissue evidence="13">Whole seedling</tissue>
    </source>
</reference>
<evidence type="ECO:0000256" key="9">
    <source>
        <dbReference type="ARBA" id="ARBA00048679"/>
    </source>
</evidence>
<comment type="subcellular location">
    <subcellularLocation>
        <location evidence="1">Membrane</location>
        <topology evidence="1">Single-pass membrane protein</topology>
    </subcellularLocation>
</comment>
<feature type="chain" id="PRO_5012232763" description="non-specific serine/threonine protein kinase" evidence="10">
    <location>
        <begin position="28"/>
        <end position="360"/>
    </location>
</feature>
<dbReference type="GO" id="GO:0030247">
    <property type="term" value="F:polysaccharide binding"/>
    <property type="evidence" value="ECO:0007669"/>
    <property type="project" value="InterPro"/>
</dbReference>
<dbReference type="Pfam" id="PF14380">
    <property type="entry name" value="WAK_assoc"/>
    <property type="match status" value="1"/>
</dbReference>
<comment type="catalytic activity">
    <reaction evidence="8">
        <text>L-threonyl-[protein] + ATP = O-phospho-L-threonyl-[protein] + ADP + H(+)</text>
        <dbReference type="Rhea" id="RHEA:46608"/>
        <dbReference type="Rhea" id="RHEA-COMP:11060"/>
        <dbReference type="Rhea" id="RHEA-COMP:11605"/>
        <dbReference type="ChEBI" id="CHEBI:15378"/>
        <dbReference type="ChEBI" id="CHEBI:30013"/>
        <dbReference type="ChEBI" id="CHEBI:30616"/>
        <dbReference type="ChEBI" id="CHEBI:61977"/>
        <dbReference type="ChEBI" id="CHEBI:456216"/>
        <dbReference type="EC" id="2.7.11.1"/>
    </reaction>
</comment>
<dbReference type="Gramene" id="OMP01002">
    <property type="protein sequence ID" value="OMP01002"/>
    <property type="gene ID" value="CCACVL1_03206"/>
</dbReference>